<dbReference type="AlphaFoldDB" id="A0A378X7E0"/>
<feature type="chain" id="PRO_5016995162" evidence="1">
    <location>
        <begin position="22"/>
        <end position="107"/>
    </location>
</feature>
<evidence type="ECO:0000256" key="1">
    <source>
        <dbReference type="SAM" id="SignalP"/>
    </source>
</evidence>
<dbReference type="EMBL" id="UGRU01000001">
    <property type="protein sequence ID" value="SUA48581.1"/>
    <property type="molecule type" value="Genomic_DNA"/>
</dbReference>
<organism evidence="2 3">
    <name type="scientific">Nocardia africana</name>
    <dbReference type="NCBI Taxonomy" id="134964"/>
    <lineage>
        <taxon>Bacteria</taxon>
        <taxon>Bacillati</taxon>
        <taxon>Actinomycetota</taxon>
        <taxon>Actinomycetes</taxon>
        <taxon>Mycobacteriales</taxon>
        <taxon>Nocardiaceae</taxon>
        <taxon>Nocardia</taxon>
    </lineage>
</organism>
<proteinExistence type="predicted"/>
<dbReference type="Proteomes" id="UP000255082">
    <property type="component" value="Unassembled WGS sequence"/>
</dbReference>
<accession>A0A378X7E0</accession>
<name>A0A378X7E0_9NOCA</name>
<reference evidence="2 3" key="1">
    <citation type="submission" date="2018-06" db="EMBL/GenBank/DDBJ databases">
        <authorList>
            <consortium name="Pathogen Informatics"/>
            <person name="Doyle S."/>
        </authorList>
    </citation>
    <scope>NUCLEOTIDE SEQUENCE [LARGE SCALE GENOMIC DNA]</scope>
    <source>
        <strain evidence="2 3">NCTC13184</strain>
    </source>
</reference>
<feature type="signal peptide" evidence="1">
    <location>
        <begin position="1"/>
        <end position="21"/>
    </location>
</feature>
<evidence type="ECO:0000313" key="3">
    <source>
        <dbReference type="Proteomes" id="UP000255082"/>
    </source>
</evidence>
<evidence type="ECO:0000313" key="2">
    <source>
        <dbReference type="EMBL" id="SUA48581.1"/>
    </source>
</evidence>
<sequence>MASAVPILSVAGLVIALPATAANWRKYADERPFFGTGWARKIMRRIDYTTSVIDSFGDDYCPEKLYWDRARLRRALAAGHEFGYDETESRALRLFWLPGVLLLCSAG</sequence>
<protein>
    <submittedName>
        <fullName evidence="2">Uncharacterized protein</fullName>
    </submittedName>
</protein>
<gene>
    <name evidence="2" type="ORF">NCTC13184_07135</name>
</gene>
<keyword evidence="1" id="KW-0732">Signal</keyword>